<dbReference type="PANTHER" id="PTHR35908:SF1">
    <property type="entry name" value="CONSERVED PROTEIN"/>
    <property type="match status" value="1"/>
</dbReference>
<comment type="caution">
    <text evidence="2">The sequence shown here is derived from an EMBL/GenBank/DDBJ whole genome shotgun (WGS) entry which is preliminary data.</text>
</comment>
<dbReference type="PANTHER" id="PTHR35908">
    <property type="entry name" value="HYPOTHETICAL FUSION PROTEIN"/>
    <property type="match status" value="1"/>
</dbReference>
<dbReference type="Gene3D" id="3.10.180.10">
    <property type="entry name" value="2,3-Dihydroxybiphenyl 1,2-Dioxygenase, domain 1"/>
    <property type="match status" value="1"/>
</dbReference>
<evidence type="ECO:0000313" key="3">
    <source>
        <dbReference type="Proteomes" id="UP001205612"/>
    </source>
</evidence>
<evidence type="ECO:0000313" key="2">
    <source>
        <dbReference type="EMBL" id="MCS0599913.1"/>
    </source>
</evidence>
<sequence length="113" mass="12212">MSLTAMMITVDCAEPRELAQWWATALGGEISQDYGDFVMVRAEPVAMGFQRVAEERQVKNRVHVDFAANPGLGRAGEVERLVGLGASVVGEHSAPGLTWTVLQDPAGNEFCVH</sequence>
<dbReference type="EMBL" id="JANUGP010000001">
    <property type="protein sequence ID" value="MCS0599913.1"/>
    <property type="molecule type" value="Genomic_DNA"/>
</dbReference>
<dbReference type="InterPro" id="IPR041581">
    <property type="entry name" value="Glyoxalase_6"/>
</dbReference>
<reference evidence="2 3" key="1">
    <citation type="submission" date="2022-08" db="EMBL/GenBank/DDBJ databases">
        <authorList>
            <person name="Somphong A."/>
            <person name="Phongsopitanun W."/>
        </authorList>
    </citation>
    <scope>NUCLEOTIDE SEQUENCE [LARGE SCALE GENOMIC DNA]</scope>
    <source>
        <strain evidence="2 3">LP11</strain>
    </source>
</reference>
<dbReference type="SUPFAM" id="SSF54593">
    <property type="entry name" value="Glyoxalase/Bleomycin resistance protein/Dihydroxybiphenyl dioxygenase"/>
    <property type="match status" value="1"/>
</dbReference>
<name>A0ABT2AW45_9ACTN</name>
<dbReference type="RefSeq" id="WP_258776148.1">
    <property type="nucleotide sequence ID" value="NZ_JANUGP010000001.1"/>
</dbReference>
<evidence type="ECO:0000259" key="1">
    <source>
        <dbReference type="Pfam" id="PF18029"/>
    </source>
</evidence>
<protein>
    <submittedName>
        <fullName evidence="2">VOC family protein</fullName>
    </submittedName>
</protein>
<keyword evidence="3" id="KW-1185">Reference proteome</keyword>
<feature type="domain" description="Glyoxalase-like" evidence="1">
    <location>
        <begin position="7"/>
        <end position="112"/>
    </location>
</feature>
<accession>A0ABT2AW45</accession>
<dbReference type="Proteomes" id="UP001205612">
    <property type="component" value="Unassembled WGS sequence"/>
</dbReference>
<dbReference type="Pfam" id="PF18029">
    <property type="entry name" value="Glyoxalase_6"/>
    <property type="match status" value="1"/>
</dbReference>
<gene>
    <name evidence="2" type="ORF">NX794_01455</name>
</gene>
<dbReference type="InterPro" id="IPR029068">
    <property type="entry name" value="Glyas_Bleomycin-R_OHBP_Dase"/>
</dbReference>
<organism evidence="2 3">
    <name type="scientific">Streptomyces pyxinicus</name>
    <dbReference type="NCBI Taxonomy" id="2970331"/>
    <lineage>
        <taxon>Bacteria</taxon>
        <taxon>Bacillati</taxon>
        <taxon>Actinomycetota</taxon>
        <taxon>Actinomycetes</taxon>
        <taxon>Kitasatosporales</taxon>
        <taxon>Streptomycetaceae</taxon>
        <taxon>Streptomyces</taxon>
    </lineage>
</organism>
<proteinExistence type="predicted"/>
<dbReference type="CDD" id="cd06587">
    <property type="entry name" value="VOC"/>
    <property type="match status" value="1"/>
</dbReference>